<dbReference type="Pfam" id="PF19077">
    <property type="entry name" value="Big_13"/>
    <property type="match status" value="2"/>
</dbReference>
<feature type="domain" description="Bacterial Ig-like" evidence="4">
    <location>
        <begin position="188"/>
        <end position="282"/>
    </location>
</feature>
<evidence type="ECO:0000256" key="2">
    <source>
        <dbReference type="SAM" id="Phobius"/>
    </source>
</evidence>
<feature type="domain" description="Bacterial Ig-like" evidence="4">
    <location>
        <begin position="80"/>
        <end position="179"/>
    </location>
</feature>
<feature type="transmembrane region" description="Helical" evidence="2">
    <location>
        <begin position="844"/>
        <end position="870"/>
    </location>
</feature>
<feature type="transmembrane region" description="Helical" evidence="2">
    <location>
        <begin position="923"/>
        <end position="943"/>
    </location>
</feature>
<feature type="domain" description="CshA" evidence="3">
    <location>
        <begin position="20"/>
        <end position="75"/>
    </location>
</feature>
<feature type="transmembrane region" description="Helical" evidence="2">
    <location>
        <begin position="759"/>
        <end position="781"/>
    </location>
</feature>
<sequence>ITAGSLLLCGTADTPPTCTEQSIAVSGEGDWNVNTSTGIVTFTPASGFTGTVTPLSYSVIDVLSRATTSTLSITVAAISAPNTPDLDTSSDTGSSTSDNETKDSTPTVGASGATDGDTVTMTATKGAVTVTCTYVASSSVSTCDLPSMTDGTWSVTSSRVDSQNNASGASAPLSIVIDTTAPSRASLPDLDAASDAGSSSTDNTTSDTTPDIGVSGVQTGDIVTMTAVNGSTTITCTYDTAVATTCELATLTDDTWSVTAVVTDTAGNDSLQSSALTLIIDTTIPTTSTTSTTEAPTTTTTVAPTTTTVAPTTTTIAPTTTTTTVAAATSTTTTTTTTTTTIAPTTTTTAVPTTTTTLPNSLIPNDTSGIEKKVEDVAAIAGMPKDGWVKVDKGETSLTITTSEGLMIKIGAKVKSSVTLRLNTRGMPIFEANDFITIAGGGLKPFTPASTWLFSTPTKLGELQVDANGNFTEEYSIGDAVPPGDHTAQLNGIAPDGTLRVVEVAVEILPTPDVVVPAVAQSSTSDTPPPAPPMSNSATIALLASALALLAVSRKESGVAAASNTPNDSATNDSPSADSVEREEAGGEISSVGAEYGIHSNEVRKDRLRTPRFEWVDTLLNKIASSFDRISPMIARVADDGAYARTLLGFMWLLVPFAGVAVGIASAFNTNFVVMIPSLELVIAICILGVIDAFAGMLFALSFGITLLLGSGFTSIDSVRGFLGIAVFSFAPPLMAAATRPFRRDSSEDQIRWNRLKDFVLSALFGAWAAGGMYGALPSLTTYKPLHSDRTDLIQLVVLLAIASRWIFENVARAYSPQRLRIVEVEEFREVVNRQPFASLLIRTALFLFVAATFIGNNWALWVGGAMFFIPKLISQFTEHFPNFALVHRYLPRNLLRVVVMLFVALWWGMLVNNRYGDSPNTLLYAFVLLSIPGIALGAVDWFARDSKDWPSTAVSKMLGVAVLVVGILCVRGVIF</sequence>
<evidence type="ECO:0008006" key="6">
    <source>
        <dbReference type="Google" id="ProtNLM"/>
    </source>
</evidence>
<dbReference type="InterPro" id="IPR044016">
    <property type="entry name" value="Big_13"/>
</dbReference>
<keyword evidence="2" id="KW-0812">Transmembrane</keyword>
<dbReference type="EMBL" id="JNSL01000020">
    <property type="protein sequence ID" value="KGA20708.1"/>
    <property type="molecule type" value="Genomic_DNA"/>
</dbReference>
<evidence type="ECO:0000259" key="3">
    <source>
        <dbReference type="Pfam" id="PF19076"/>
    </source>
</evidence>
<protein>
    <recommendedName>
        <fullName evidence="6">Bacterial Ig-like domain-containing protein</fullName>
    </recommendedName>
</protein>
<dbReference type="Pfam" id="PF19076">
    <property type="entry name" value="CshA_repeat"/>
    <property type="match status" value="1"/>
</dbReference>
<feature type="region of interest" description="Disordered" evidence="1">
    <location>
        <begin position="186"/>
        <end position="216"/>
    </location>
</feature>
<comment type="caution">
    <text evidence="5">The sequence shown here is derived from an EMBL/GenBank/DDBJ whole genome shotgun (WGS) entry which is preliminary data.</text>
</comment>
<accession>A0A094SPW4</accession>
<keyword evidence="2" id="KW-0472">Membrane</keyword>
<proteinExistence type="predicted"/>
<feature type="region of interest" description="Disordered" evidence="1">
    <location>
        <begin position="81"/>
        <end position="118"/>
    </location>
</feature>
<feature type="transmembrane region" description="Helical" evidence="2">
    <location>
        <begin position="890"/>
        <end position="911"/>
    </location>
</feature>
<feature type="compositionally biased region" description="Polar residues" evidence="1">
    <location>
        <begin position="562"/>
        <end position="577"/>
    </location>
</feature>
<dbReference type="Gene3D" id="2.60.40.10">
    <property type="entry name" value="Immunoglobulins"/>
    <property type="match status" value="2"/>
</dbReference>
<feature type="non-terminal residue" evidence="5">
    <location>
        <position position="1"/>
    </location>
</feature>
<evidence type="ECO:0000313" key="5">
    <source>
        <dbReference type="EMBL" id="KGA20708.1"/>
    </source>
</evidence>
<feature type="transmembrane region" description="Helical" evidence="2">
    <location>
        <begin position="647"/>
        <end position="669"/>
    </location>
</feature>
<gene>
    <name evidence="5" type="ORF">GM51_5055</name>
</gene>
<feature type="transmembrane region" description="Helical" evidence="2">
    <location>
        <begin position="681"/>
        <end position="709"/>
    </location>
</feature>
<feature type="compositionally biased region" description="Low complexity" evidence="1">
    <location>
        <begin position="186"/>
        <end position="211"/>
    </location>
</feature>
<feature type="compositionally biased region" description="Low complexity" evidence="1">
    <location>
        <begin position="83"/>
        <end position="98"/>
    </location>
</feature>
<feature type="transmembrane region" description="Helical" evidence="2">
    <location>
        <begin position="721"/>
        <end position="738"/>
    </location>
</feature>
<keyword evidence="2" id="KW-1133">Transmembrane helix</keyword>
<evidence type="ECO:0000256" key="1">
    <source>
        <dbReference type="SAM" id="MobiDB-lite"/>
    </source>
</evidence>
<dbReference type="AlphaFoldDB" id="A0A094SPW4"/>
<organism evidence="5">
    <name type="scientific">freshwater metagenome</name>
    <dbReference type="NCBI Taxonomy" id="449393"/>
    <lineage>
        <taxon>unclassified sequences</taxon>
        <taxon>metagenomes</taxon>
        <taxon>ecological metagenomes</taxon>
    </lineage>
</organism>
<reference evidence="5" key="1">
    <citation type="submission" date="2014-06" db="EMBL/GenBank/DDBJ databases">
        <title>Key roles for freshwater Actinobacteria revealed by deep metagenomic sequencing.</title>
        <authorList>
            <person name="Ghai R."/>
            <person name="Mizuno C.M."/>
            <person name="Picazo A."/>
            <person name="Camacho A."/>
            <person name="Rodriguez-Valera F."/>
        </authorList>
    </citation>
    <scope>NUCLEOTIDE SEQUENCE</scope>
</reference>
<dbReference type="InterPro" id="IPR026395">
    <property type="entry name" value="CshA_fibril"/>
</dbReference>
<feature type="transmembrane region" description="Helical" evidence="2">
    <location>
        <begin position="793"/>
        <end position="812"/>
    </location>
</feature>
<evidence type="ECO:0000259" key="4">
    <source>
        <dbReference type="Pfam" id="PF19077"/>
    </source>
</evidence>
<dbReference type="InterPro" id="IPR013783">
    <property type="entry name" value="Ig-like_fold"/>
</dbReference>
<feature type="region of interest" description="Disordered" evidence="1">
    <location>
        <begin position="560"/>
        <end position="586"/>
    </location>
</feature>
<name>A0A094SPW4_9ZZZZ</name>
<feature type="region of interest" description="Disordered" evidence="1">
    <location>
        <begin position="147"/>
        <end position="168"/>
    </location>
</feature>
<feature type="transmembrane region" description="Helical" evidence="2">
    <location>
        <begin position="955"/>
        <end position="975"/>
    </location>
</feature>